<dbReference type="Proteomes" id="UP000224634">
    <property type="component" value="Unassembled WGS sequence"/>
</dbReference>
<dbReference type="EMBL" id="PDNA01000334">
    <property type="protein sequence ID" value="PGG97085.1"/>
    <property type="molecule type" value="Genomic_DNA"/>
</dbReference>
<gene>
    <name evidence="2" type="ORF">AJ80_09746</name>
</gene>
<proteinExistence type="predicted"/>
<name>A0A2B7WK02_POLH7</name>
<keyword evidence="3" id="KW-1185">Reference proteome</keyword>
<evidence type="ECO:0000313" key="2">
    <source>
        <dbReference type="EMBL" id="PGG97085.1"/>
    </source>
</evidence>
<reference evidence="2 3" key="1">
    <citation type="submission" date="2017-10" db="EMBL/GenBank/DDBJ databases">
        <title>Comparative genomics in systemic dimorphic fungi from Ajellomycetaceae.</title>
        <authorList>
            <person name="Munoz J.F."/>
            <person name="Mcewen J.G."/>
            <person name="Clay O.K."/>
            <person name="Cuomo C.A."/>
        </authorList>
    </citation>
    <scope>NUCLEOTIDE SEQUENCE [LARGE SCALE GENOMIC DNA]</scope>
    <source>
        <strain evidence="2 3">UAMH7299</strain>
    </source>
</reference>
<feature type="region of interest" description="Disordered" evidence="1">
    <location>
        <begin position="185"/>
        <end position="220"/>
    </location>
</feature>
<accession>A0A2B7WK02</accession>
<protein>
    <submittedName>
        <fullName evidence="2">Uncharacterized protein</fullName>
    </submittedName>
</protein>
<organism evidence="2 3">
    <name type="scientific">Polytolypa hystricis (strain UAMH7299)</name>
    <dbReference type="NCBI Taxonomy" id="1447883"/>
    <lineage>
        <taxon>Eukaryota</taxon>
        <taxon>Fungi</taxon>
        <taxon>Dikarya</taxon>
        <taxon>Ascomycota</taxon>
        <taxon>Pezizomycotina</taxon>
        <taxon>Eurotiomycetes</taxon>
        <taxon>Eurotiomycetidae</taxon>
        <taxon>Onygenales</taxon>
        <taxon>Onygenales incertae sedis</taxon>
        <taxon>Polytolypa</taxon>
    </lineage>
</organism>
<evidence type="ECO:0000256" key="1">
    <source>
        <dbReference type="SAM" id="MobiDB-lite"/>
    </source>
</evidence>
<sequence>MPSAVRPSRGDLLRSDESSRLPQLRAPLDDEAYVMWRYSQHTQHCMYCASPTVAFNKGLTLCERGHRHASKILKYIYSKGGKAFSVIDRECGIYIQIAIPRDLSVVNDLMRALDKGLQIHSPKSTSAPVVVHNPKDNTHHAESAFQDDDDSFEYPAPESVISESDHEYRGKKRVRHGERIIVSDRTEYRGSLHSSDASNRSKRRNSIPPVIIRSPSTYLH</sequence>
<dbReference type="AlphaFoldDB" id="A0A2B7WK02"/>
<comment type="caution">
    <text evidence="2">The sequence shown here is derived from an EMBL/GenBank/DDBJ whole genome shotgun (WGS) entry which is preliminary data.</text>
</comment>
<evidence type="ECO:0000313" key="3">
    <source>
        <dbReference type="Proteomes" id="UP000224634"/>
    </source>
</evidence>
<dbReference type="OrthoDB" id="5387413at2759"/>